<protein>
    <submittedName>
        <fullName evidence="2">Uncharacterized protein</fullName>
    </submittedName>
</protein>
<feature type="chain" id="PRO_5011487258" evidence="1">
    <location>
        <begin position="26"/>
        <end position="196"/>
    </location>
</feature>
<keyword evidence="3" id="KW-1185">Reference proteome</keyword>
<accession>A0A1I3G3W4</accession>
<reference evidence="3" key="1">
    <citation type="submission" date="2016-10" db="EMBL/GenBank/DDBJ databases">
        <authorList>
            <person name="Varghese N."/>
            <person name="Submissions S."/>
        </authorList>
    </citation>
    <scope>NUCLEOTIDE SEQUENCE [LARGE SCALE GENOMIC DNA]</scope>
    <source>
        <strain evidence="3">DSM 26348</strain>
    </source>
</reference>
<dbReference type="OrthoDB" id="214825at2"/>
<name>A0A1I3G3W4_9PLAN</name>
<gene>
    <name evidence="2" type="ORF">SAMN05421753_106169</name>
</gene>
<sequence length="196" mass="20848">MNIRLGSAALVAIFLGQLTGTPCMAADEQTRRVAVEFSGGHETDPVDRGRPVNLVAGALGVAPEVFREAFSHVRPAPGGREPEPAQVRQNKQALMKALAPYGVTNDRLDTVSNYYRYRPQNGELWPVQPAAAVAIVENGKLVRFEVTSGGSGYSSPPRISVPGFPAATAEAKLSFDKDFQKNGAVSSIQLKTAAAK</sequence>
<dbReference type="AlphaFoldDB" id="A0A1I3G3W4"/>
<keyword evidence="1" id="KW-0732">Signal</keyword>
<proteinExistence type="predicted"/>
<feature type="signal peptide" evidence="1">
    <location>
        <begin position="1"/>
        <end position="25"/>
    </location>
</feature>
<dbReference type="Proteomes" id="UP000199518">
    <property type="component" value="Unassembled WGS sequence"/>
</dbReference>
<organism evidence="2 3">
    <name type="scientific">Planctomicrobium piriforme</name>
    <dbReference type="NCBI Taxonomy" id="1576369"/>
    <lineage>
        <taxon>Bacteria</taxon>
        <taxon>Pseudomonadati</taxon>
        <taxon>Planctomycetota</taxon>
        <taxon>Planctomycetia</taxon>
        <taxon>Planctomycetales</taxon>
        <taxon>Planctomycetaceae</taxon>
        <taxon>Planctomicrobium</taxon>
    </lineage>
</organism>
<evidence type="ECO:0000313" key="2">
    <source>
        <dbReference type="EMBL" id="SFI18173.1"/>
    </source>
</evidence>
<dbReference type="EMBL" id="FOQD01000006">
    <property type="protein sequence ID" value="SFI18173.1"/>
    <property type="molecule type" value="Genomic_DNA"/>
</dbReference>
<evidence type="ECO:0000313" key="3">
    <source>
        <dbReference type="Proteomes" id="UP000199518"/>
    </source>
</evidence>
<evidence type="ECO:0000256" key="1">
    <source>
        <dbReference type="SAM" id="SignalP"/>
    </source>
</evidence>
<dbReference type="RefSeq" id="WP_092049589.1">
    <property type="nucleotide sequence ID" value="NZ_FOQD01000006.1"/>
</dbReference>